<dbReference type="PANTHER" id="PTHR43685">
    <property type="entry name" value="GLYCOSYLTRANSFERASE"/>
    <property type="match status" value="1"/>
</dbReference>
<dbReference type="PANTHER" id="PTHR43685:SF2">
    <property type="entry name" value="GLYCOSYLTRANSFERASE 2-LIKE DOMAIN-CONTAINING PROTEIN"/>
    <property type="match status" value="1"/>
</dbReference>
<dbReference type="InterPro" id="IPR001173">
    <property type="entry name" value="Glyco_trans_2-like"/>
</dbReference>
<evidence type="ECO:0000313" key="3">
    <source>
        <dbReference type="Proteomes" id="UP000192472"/>
    </source>
</evidence>
<dbReference type="InterPro" id="IPR050834">
    <property type="entry name" value="Glycosyltransf_2"/>
</dbReference>
<dbReference type="STRING" id="692418.SAMN04488029_1407"/>
<dbReference type="InterPro" id="IPR029044">
    <property type="entry name" value="Nucleotide-diphossugar_trans"/>
</dbReference>
<dbReference type="OrthoDB" id="9815829at2"/>
<dbReference type="Pfam" id="PF00535">
    <property type="entry name" value="Glycos_transf_2"/>
    <property type="match status" value="1"/>
</dbReference>
<dbReference type="SUPFAM" id="SSF53448">
    <property type="entry name" value="Nucleotide-diphospho-sugar transferases"/>
    <property type="match status" value="1"/>
</dbReference>
<accession>A0A1W2G968</accession>
<dbReference type="GO" id="GO:0016740">
    <property type="term" value="F:transferase activity"/>
    <property type="evidence" value="ECO:0007669"/>
    <property type="project" value="UniProtKB-KW"/>
</dbReference>
<feature type="domain" description="Glycosyltransferase 2-like" evidence="1">
    <location>
        <begin position="5"/>
        <end position="133"/>
    </location>
</feature>
<name>A0A1W2G968_REIFA</name>
<evidence type="ECO:0000313" key="2">
    <source>
        <dbReference type="EMBL" id="SMD33044.1"/>
    </source>
</evidence>
<protein>
    <submittedName>
        <fullName evidence="2">Glycosyltransferase involved in cell wall bisynthesis</fullName>
    </submittedName>
</protein>
<dbReference type="Gene3D" id="3.90.550.10">
    <property type="entry name" value="Spore Coat Polysaccharide Biosynthesis Protein SpsA, Chain A"/>
    <property type="match status" value="1"/>
</dbReference>
<dbReference type="EMBL" id="FWYF01000001">
    <property type="protein sequence ID" value="SMD33044.1"/>
    <property type="molecule type" value="Genomic_DNA"/>
</dbReference>
<reference evidence="2 3" key="1">
    <citation type="submission" date="2017-04" db="EMBL/GenBank/DDBJ databases">
        <authorList>
            <person name="Afonso C.L."/>
            <person name="Miller P.J."/>
            <person name="Scott M.A."/>
            <person name="Spackman E."/>
            <person name="Goraichik I."/>
            <person name="Dimitrov K.M."/>
            <person name="Suarez D.L."/>
            <person name="Swayne D.E."/>
        </authorList>
    </citation>
    <scope>NUCLEOTIDE SEQUENCE [LARGE SCALE GENOMIC DNA]</scope>
    <source>
        <strain evidence="2 3">DSM 26133</strain>
    </source>
</reference>
<keyword evidence="3" id="KW-1185">Reference proteome</keyword>
<dbReference type="RefSeq" id="WP_084371682.1">
    <property type="nucleotide sequence ID" value="NZ_FWYF01000001.1"/>
</dbReference>
<dbReference type="AlphaFoldDB" id="A0A1W2G968"/>
<organism evidence="2 3">
    <name type="scientific">Reichenbachiella faecimaris</name>
    <dbReference type="NCBI Taxonomy" id="692418"/>
    <lineage>
        <taxon>Bacteria</taxon>
        <taxon>Pseudomonadati</taxon>
        <taxon>Bacteroidota</taxon>
        <taxon>Cytophagia</taxon>
        <taxon>Cytophagales</taxon>
        <taxon>Reichenbachiellaceae</taxon>
        <taxon>Reichenbachiella</taxon>
    </lineage>
</organism>
<dbReference type="Proteomes" id="UP000192472">
    <property type="component" value="Unassembled WGS sequence"/>
</dbReference>
<keyword evidence="2" id="KW-0808">Transferase</keyword>
<proteinExistence type="predicted"/>
<dbReference type="CDD" id="cd00761">
    <property type="entry name" value="Glyco_tranf_GTA_type"/>
    <property type="match status" value="1"/>
</dbReference>
<gene>
    <name evidence="2" type="ORF">SAMN04488029_1407</name>
</gene>
<sequence length="285" mass="32614">MIKVSVIIPTYNRPTSLQAAVQSVLDQDVEGLEIIIIDDASEEKYQDQIAAIAASNAVVELILNKENKGVSACRNVGLSRSRGAFVLFLDDDDTLLPEMFKCALKAFENSSLDLVSCRSKVISVNLSERQLKRYNAQQKDKLNLYSMASHPAEHIFLYTPQIHTFLVRRSSINGIQFPEHLNYGEDMIFWLTLVTQGVKCKKLDFVGCRYNFHDNSASAKANFQSKMACYHRVLAEAKSNSTIRNLCYIKMAYLTLSNRDLHFFKWVMRALRRPSLLIKHVWYYI</sequence>
<evidence type="ECO:0000259" key="1">
    <source>
        <dbReference type="Pfam" id="PF00535"/>
    </source>
</evidence>